<dbReference type="AlphaFoldDB" id="A0A9P9AQS6"/>
<dbReference type="PANTHER" id="PTHR11040">
    <property type="entry name" value="ZINC/IRON TRANSPORTER"/>
    <property type="match status" value="1"/>
</dbReference>
<dbReference type="Pfam" id="PF02535">
    <property type="entry name" value="Zip"/>
    <property type="match status" value="1"/>
</dbReference>
<dbReference type="EMBL" id="JAGPYM010000015">
    <property type="protein sequence ID" value="KAH6886769.1"/>
    <property type="molecule type" value="Genomic_DNA"/>
</dbReference>
<feature type="transmembrane region" description="Helical" evidence="6">
    <location>
        <begin position="249"/>
        <end position="272"/>
    </location>
</feature>
<dbReference type="GO" id="GO:0005385">
    <property type="term" value="F:zinc ion transmembrane transporter activity"/>
    <property type="evidence" value="ECO:0007669"/>
    <property type="project" value="TreeGrafter"/>
</dbReference>
<name>A0A9P9AQS6_9HYPO</name>
<keyword evidence="8" id="KW-1185">Reference proteome</keyword>
<dbReference type="GO" id="GO:0005886">
    <property type="term" value="C:plasma membrane"/>
    <property type="evidence" value="ECO:0007669"/>
    <property type="project" value="TreeGrafter"/>
</dbReference>
<organism evidence="7 8">
    <name type="scientific">Thelonectria olida</name>
    <dbReference type="NCBI Taxonomy" id="1576542"/>
    <lineage>
        <taxon>Eukaryota</taxon>
        <taxon>Fungi</taxon>
        <taxon>Dikarya</taxon>
        <taxon>Ascomycota</taxon>
        <taxon>Pezizomycotina</taxon>
        <taxon>Sordariomycetes</taxon>
        <taxon>Hypocreomycetidae</taxon>
        <taxon>Hypocreales</taxon>
        <taxon>Nectriaceae</taxon>
        <taxon>Thelonectria</taxon>
    </lineage>
</organism>
<evidence type="ECO:0000256" key="6">
    <source>
        <dbReference type="SAM" id="Phobius"/>
    </source>
</evidence>
<evidence type="ECO:0000256" key="5">
    <source>
        <dbReference type="SAM" id="MobiDB-lite"/>
    </source>
</evidence>
<proteinExistence type="predicted"/>
<comment type="subcellular location">
    <subcellularLocation>
        <location evidence="1">Membrane</location>
        <topology evidence="1">Multi-pass membrane protein</topology>
    </subcellularLocation>
</comment>
<evidence type="ECO:0000313" key="8">
    <source>
        <dbReference type="Proteomes" id="UP000777438"/>
    </source>
</evidence>
<keyword evidence="4 6" id="KW-0472">Membrane</keyword>
<sequence length="369" mass="40585">MATANHPIIGAGFPVAAKKMPRLKIPPKVFFICKHFGTGVLIATAFVHLLPTAFGSLMDPCLPDLFIEYYPAMPGVIMMGSMFLLFIFELYLNAKTGGHSHGGPTGTAPISKPHSHPRHDRSPENTGGVEYEKAMAQRVHEKNAEENDFVLDDEDSSTMPAWFIVFYEQYIRQRTEMLEIIQETRNLSLPEYDEKASTEAAKAHFDEEGQMVDPQVYKKMSTNITLLEGGILFHSIFVGMTIAMTTDGLVVLLTAIIFHQMFEGLGLGSRIAAVPYPRGSPRPWLLVFAFGTTAPIGQAIGIMSRSSFDPGSEYGLIMIGVFNAISSGLLIYAALVNLLVEDFLSEEASHLMSKKDKISALVWVFVGGM</sequence>
<comment type="caution">
    <text evidence="7">The sequence shown here is derived from an EMBL/GenBank/DDBJ whole genome shotgun (WGS) entry which is preliminary data.</text>
</comment>
<keyword evidence="2 6" id="KW-0812">Transmembrane</keyword>
<protein>
    <submittedName>
        <fullName evidence="7">Zinc/iron permease</fullName>
    </submittedName>
</protein>
<evidence type="ECO:0000256" key="3">
    <source>
        <dbReference type="ARBA" id="ARBA00022989"/>
    </source>
</evidence>
<gene>
    <name evidence="7" type="ORF">B0T10DRAFT_530161</name>
</gene>
<evidence type="ECO:0000313" key="7">
    <source>
        <dbReference type="EMBL" id="KAH6886769.1"/>
    </source>
</evidence>
<evidence type="ECO:0000256" key="2">
    <source>
        <dbReference type="ARBA" id="ARBA00022692"/>
    </source>
</evidence>
<keyword evidence="3 6" id="KW-1133">Transmembrane helix</keyword>
<dbReference type="Proteomes" id="UP000777438">
    <property type="component" value="Unassembled WGS sequence"/>
</dbReference>
<feature type="transmembrane region" description="Helical" evidence="6">
    <location>
        <begin position="224"/>
        <end position="243"/>
    </location>
</feature>
<evidence type="ECO:0000256" key="4">
    <source>
        <dbReference type="ARBA" id="ARBA00023136"/>
    </source>
</evidence>
<feature type="transmembrane region" description="Helical" evidence="6">
    <location>
        <begin position="284"/>
        <end position="304"/>
    </location>
</feature>
<feature type="transmembrane region" description="Helical" evidence="6">
    <location>
        <begin position="69"/>
        <end position="92"/>
    </location>
</feature>
<accession>A0A9P9AQS6</accession>
<feature type="transmembrane region" description="Helical" evidence="6">
    <location>
        <begin position="316"/>
        <end position="340"/>
    </location>
</feature>
<reference evidence="7 8" key="1">
    <citation type="journal article" date="2021" name="Nat. Commun.">
        <title>Genetic determinants of endophytism in the Arabidopsis root mycobiome.</title>
        <authorList>
            <person name="Mesny F."/>
            <person name="Miyauchi S."/>
            <person name="Thiergart T."/>
            <person name="Pickel B."/>
            <person name="Atanasova L."/>
            <person name="Karlsson M."/>
            <person name="Huettel B."/>
            <person name="Barry K.W."/>
            <person name="Haridas S."/>
            <person name="Chen C."/>
            <person name="Bauer D."/>
            <person name="Andreopoulos W."/>
            <person name="Pangilinan J."/>
            <person name="LaButti K."/>
            <person name="Riley R."/>
            <person name="Lipzen A."/>
            <person name="Clum A."/>
            <person name="Drula E."/>
            <person name="Henrissat B."/>
            <person name="Kohler A."/>
            <person name="Grigoriev I.V."/>
            <person name="Martin F.M."/>
            <person name="Hacquard S."/>
        </authorList>
    </citation>
    <scope>NUCLEOTIDE SEQUENCE [LARGE SCALE GENOMIC DNA]</scope>
    <source>
        <strain evidence="7 8">MPI-CAGE-CH-0241</strain>
    </source>
</reference>
<feature type="transmembrane region" description="Helical" evidence="6">
    <location>
        <begin position="29"/>
        <end position="49"/>
    </location>
</feature>
<feature type="region of interest" description="Disordered" evidence="5">
    <location>
        <begin position="101"/>
        <end position="127"/>
    </location>
</feature>
<dbReference type="PANTHER" id="PTHR11040:SF24">
    <property type="entry name" value="FE(2+) TRANSPORTER 3"/>
    <property type="match status" value="1"/>
</dbReference>
<dbReference type="OrthoDB" id="448280at2759"/>
<dbReference type="InterPro" id="IPR003689">
    <property type="entry name" value="ZIP"/>
</dbReference>
<evidence type="ECO:0000256" key="1">
    <source>
        <dbReference type="ARBA" id="ARBA00004141"/>
    </source>
</evidence>